<dbReference type="SUPFAM" id="SSF49899">
    <property type="entry name" value="Concanavalin A-like lectins/glucanases"/>
    <property type="match status" value="1"/>
</dbReference>
<dbReference type="Pfam" id="PF13765">
    <property type="entry name" value="PRY"/>
    <property type="match status" value="1"/>
</dbReference>
<proteinExistence type="predicted"/>
<feature type="domain" description="SPRY-associated" evidence="2">
    <location>
        <begin position="19"/>
        <end position="38"/>
    </location>
</feature>
<evidence type="ECO:0000313" key="4">
    <source>
        <dbReference type="Proteomes" id="UP000314294"/>
    </source>
</evidence>
<evidence type="ECO:0000259" key="2">
    <source>
        <dbReference type="Pfam" id="PF13765"/>
    </source>
</evidence>
<dbReference type="Proteomes" id="UP000314294">
    <property type="component" value="Unassembled WGS sequence"/>
</dbReference>
<dbReference type="InterPro" id="IPR013320">
    <property type="entry name" value="ConA-like_dom_sf"/>
</dbReference>
<feature type="compositionally biased region" description="Basic and acidic residues" evidence="1">
    <location>
        <begin position="70"/>
        <end position="80"/>
    </location>
</feature>
<protein>
    <recommendedName>
        <fullName evidence="2">SPRY-associated domain-containing protein</fullName>
    </recommendedName>
</protein>
<keyword evidence="4" id="KW-1185">Reference proteome</keyword>
<gene>
    <name evidence="3" type="ORF">EYF80_052817</name>
</gene>
<comment type="caution">
    <text evidence="3">The sequence shown here is derived from an EMBL/GenBank/DDBJ whole genome shotgun (WGS) entry which is preliminary data.</text>
</comment>
<name>A0A4Z2F762_9TELE</name>
<evidence type="ECO:0000256" key="1">
    <source>
        <dbReference type="SAM" id="MobiDB-lite"/>
    </source>
</evidence>
<organism evidence="3 4">
    <name type="scientific">Liparis tanakae</name>
    <name type="common">Tanaka's snailfish</name>
    <dbReference type="NCBI Taxonomy" id="230148"/>
    <lineage>
        <taxon>Eukaryota</taxon>
        <taxon>Metazoa</taxon>
        <taxon>Chordata</taxon>
        <taxon>Craniata</taxon>
        <taxon>Vertebrata</taxon>
        <taxon>Euteleostomi</taxon>
        <taxon>Actinopterygii</taxon>
        <taxon>Neopterygii</taxon>
        <taxon>Teleostei</taxon>
        <taxon>Neoteleostei</taxon>
        <taxon>Acanthomorphata</taxon>
        <taxon>Eupercaria</taxon>
        <taxon>Perciformes</taxon>
        <taxon>Cottioidei</taxon>
        <taxon>Cottales</taxon>
        <taxon>Liparidae</taxon>
        <taxon>Liparis</taxon>
    </lineage>
</organism>
<evidence type="ECO:0000313" key="3">
    <source>
        <dbReference type="EMBL" id="TNN37029.1"/>
    </source>
</evidence>
<reference evidence="3 4" key="1">
    <citation type="submission" date="2019-03" db="EMBL/GenBank/DDBJ databases">
        <title>First draft genome of Liparis tanakae, snailfish: a comprehensive survey of snailfish specific genes.</title>
        <authorList>
            <person name="Kim W."/>
            <person name="Song I."/>
            <person name="Jeong J.-H."/>
            <person name="Kim D."/>
            <person name="Kim S."/>
            <person name="Ryu S."/>
            <person name="Song J.Y."/>
            <person name="Lee S.K."/>
        </authorList>
    </citation>
    <scope>NUCLEOTIDE SEQUENCE [LARGE SCALE GENOMIC DNA]</scope>
    <source>
        <tissue evidence="3">Muscle</tissue>
    </source>
</reference>
<dbReference type="AlphaFoldDB" id="A0A4Z2F762"/>
<sequence length="101" mass="10940">MKKQFKAEVKRVRKFAVDVTLDPETAHPDLILSDDGKQSVPQKVGVFVDYEEGLVSFYDEHQAPKGPRGLKPEATGHGELESTGEVTGHGESAKATTGHVP</sequence>
<dbReference type="Gene3D" id="2.60.120.920">
    <property type="match status" value="2"/>
</dbReference>
<dbReference type="EMBL" id="SRLO01001543">
    <property type="protein sequence ID" value="TNN37029.1"/>
    <property type="molecule type" value="Genomic_DNA"/>
</dbReference>
<accession>A0A4Z2F762</accession>
<dbReference type="InterPro" id="IPR043136">
    <property type="entry name" value="B30.2/SPRY_sf"/>
</dbReference>
<feature type="region of interest" description="Disordered" evidence="1">
    <location>
        <begin position="59"/>
        <end position="101"/>
    </location>
</feature>
<dbReference type="InterPro" id="IPR006574">
    <property type="entry name" value="PRY"/>
</dbReference>